<dbReference type="AlphaFoldDB" id="A0A8S1KUT9"/>
<evidence type="ECO:0000313" key="3">
    <source>
        <dbReference type="EMBL" id="CAD8054744.1"/>
    </source>
</evidence>
<dbReference type="InterPro" id="IPR013763">
    <property type="entry name" value="Cyclin-like_dom"/>
</dbReference>
<keyword evidence="1" id="KW-0195">Cyclin</keyword>
<dbReference type="Proteomes" id="UP000692954">
    <property type="component" value="Unassembled WGS sequence"/>
</dbReference>
<protein>
    <recommendedName>
        <fullName evidence="2">Cyclin-like domain-containing protein</fullName>
    </recommendedName>
</protein>
<keyword evidence="4" id="KW-1185">Reference proteome</keyword>
<accession>A0A8S1KUT9</accession>
<evidence type="ECO:0000256" key="1">
    <source>
        <dbReference type="RuleBase" id="RU000383"/>
    </source>
</evidence>
<feature type="domain" description="Cyclin-like" evidence="2">
    <location>
        <begin position="80"/>
        <end position="166"/>
    </location>
</feature>
<sequence>MDYKLNQCSHSDPIPYNNQFFCKLCGIHLPSDGNIPIKSAKFSFPAHLNPIQNLQSQWVRQVPVVQFPSDYLKQRLSLIDYIIEWSEKLSLSINSLFLAVQFLDYFVSSKNSDPLQYRLYAATCLMLAAKTIELDEKIPFISKLRRYTYLPYPTQDFRKCECQIIKSFNWNLQYTTIIDWAETALSLGIVYEQDELSQSESILKERTTNIIQLNLNQQNKQDLKEQTESNHKLSTKNIYIKVQEQFTKICLTILKDGSYLNKDPSQLTLSLIGCVRKICGFKQSLPQCLLSLYDNIQPKFQDSIVDLLSKQTKQPISVVGKAFTNDLDFFSLQNYKNRVL</sequence>
<dbReference type="InterPro" id="IPR006671">
    <property type="entry name" value="Cyclin_N"/>
</dbReference>
<name>A0A8S1KUT9_9CILI</name>
<evidence type="ECO:0000259" key="2">
    <source>
        <dbReference type="SMART" id="SM00385"/>
    </source>
</evidence>
<dbReference type="CDD" id="cd20528">
    <property type="entry name" value="CYCLIN_CCNJ-like_rpt1"/>
    <property type="match status" value="1"/>
</dbReference>
<comment type="similarity">
    <text evidence="1">Belongs to the cyclin family.</text>
</comment>
<dbReference type="Pfam" id="PF00134">
    <property type="entry name" value="Cyclin_N"/>
    <property type="match status" value="1"/>
</dbReference>
<dbReference type="SMART" id="SM00385">
    <property type="entry name" value="CYCLIN"/>
    <property type="match status" value="1"/>
</dbReference>
<dbReference type="PANTHER" id="PTHR10177">
    <property type="entry name" value="CYCLINS"/>
    <property type="match status" value="1"/>
</dbReference>
<dbReference type="OrthoDB" id="285802at2759"/>
<reference evidence="3" key="1">
    <citation type="submission" date="2021-01" db="EMBL/GenBank/DDBJ databases">
        <authorList>
            <consortium name="Genoscope - CEA"/>
            <person name="William W."/>
        </authorList>
    </citation>
    <scope>NUCLEOTIDE SEQUENCE</scope>
</reference>
<dbReference type="EMBL" id="CAJJDN010000008">
    <property type="protein sequence ID" value="CAD8054744.1"/>
    <property type="molecule type" value="Genomic_DNA"/>
</dbReference>
<evidence type="ECO:0000313" key="4">
    <source>
        <dbReference type="Proteomes" id="UP000692954"/>
    </source>
</evidence>
<proteinExistence type="inferred from homology"/>
<organism evidence="3 4">
    <name type="scientific">Paramecium sonneborni</name>
    <dbReference type="NCBI Taxonomy" id="65129"/>
    <lineage>
        <taxon>Eukaryota</taxon>
        <taxon>Sar</taxon>
        <taxon>Alveolata</taxon>
        <taxon>Ciliophora</taxon>
        <taxon>Intramacronucleata</taxon>
        <taxon>Oligohymenophorea</taxon>
        <taxon>Peniculida</taxon>
        <taxon>Parameciidae</taxon>
        <taxon>Paramecium</taxon>
    </lineage>
</organism>
<dbReference type="InterPro" id="IPR039361">
    <property type="entry name" value="Cyclin"/>
</dbReference>
<gene>
    <name evidence="3" type="ORF">PSON_ATCC_30995.1.T0080449</name>
</gene>
<comment type="caution">
    <text evidence="3">The sequence shown here is derived from an EMBL/GenBank/DDBJ whole genome shotgun (WGS) entry which is preliminary data.</text>
</comment>